<organism evidence="1 2">
    <name type="scientific">Endobacterium cereale</name>
    <dbReference type="NCBI Taxonomy" id="2663029"/>
    <lineage>
        <taxon>Bacteria</taxon>
        <taxon>Pseudomonadati</taxon>
        <taxon>Pseudomonadota</taxon>
        <taxon>Alphaproteobacteria</taxon>
        <taxon>Hyphomicrobiales</taxon>
        <taxon>Rhizobiaceae</taxon>
        <taxon>Endobacterium</taxon>
    </lineage>
</organism>
<keyword evidence="2" id="KW-1185">Reference proteome</keyword>
<protein>
    <submittedName>
        <fullName evidence="1">Uncharacterized protein</fullName>
    </submittedName>
</protein>
<dbReference type="Proteomes" id="UP000435138">
    <property type="component" value="Unassembled WGS sequence"/>
</dbReference>
<accession>A0A6A8A949</accession>
<evidence type="ECO:0000313" key="1">
    <source>
        <dbReference type="EMBL" id="MQY46418.1"/>
    </source>
</evidence>
<comment type="caution">
    <text evidence="1">The sequence shown here is derived from an EMBL/GenBank/DDBJ whole genome shotgun (WGS) entry which is preliminary data.</text>
</comment>
<gene>
    <name evidence="1" type="ORF">GAO09_10200</name>
</gene>
<dbReference type="AlphaFoldDB" id="A0A6A8A949"/>
<dbReference type="EMBL" id="WIXI01000041">
    <property type="protein sequence ID" value="MQY46418.1"/>
    <property type="molecule type" value="Genomic_DNA"/>
</dbReference>
<sequence>MVTPVLKLSDAFVEADMENAAKDLADKYRRLGGTRLALIDDNLGSSREWEHDPPEAARFWDEKIAVLTDRERRDVETYLPSVSDADNGHTTR</sequence>
<name>A0A6A8A949_9HYPH</name>
<reference evidence="1 2" key="1">
    <citation type="submission" date="2019-11" db="EMBL/GenBank/DDBJ databases">
        <title>Genome analysis of Rhizobacterium cereale a novel genus and species isolated from maize roots in North Spain.</title>
        <authorList>
            <person name="Menendez E."/>
            <person name="Flores-Felix J.D."/>
            <person name="Ramirez-Bahena M.-H."/>
            <person name="Igual J.M."/>
            <person name="Garcia-Fraile P."/>
            <person name="Peix A."/>
            <person name="Velazquez E."/>
        </authorList>
    </citation>
    <scope>NUCLEOTIDE SEQUENCE [LARGE SCALE GENOMIC DNA]</scope>
    <source>
        <strain evidence="1 2">RZME27</strain>
    </source>
</reference>
<proteinExistence type="predicted"/>
<evidence type="ECO:0000313" key="2">
    <source>
        <dbReference type="Proteomes" id="UP000435138"/>
    </source>
</evidence>